<dbReference type="RefSeq" id="WP_267027678.1">
    <property type="nucleotide sequence ID" value="NZ_JAIFZO010000002.1"/>
</dbReference>
<sequence>MRGQPVRPLGLRRARAATALMPAPPGARVLAASEPVTTHVPIDATVWFTTEEA</sequence>
<protein>
    <submittedName>
        <fullName evidence="1">Uncharacterized protein</fullName>
    </submittedName>
</protein>
<dbReference type="Proteomes" id="UP001165590">
    <property type="component" value="Unassembled WGS sequence"/>
</dbReference>
<dbReference type="EMBL" id="JAIFZO010000002">
    <property type="protein sequence ID" value="MCX4234919.1"/>
    <property type="molecule type" value="Genomic_DNA"/>
</dbReference>
<comment type="caution">
    <text evidence="1">The sequence shown here is derived from an EMBL/GenBank/DDBJ whole genome shotgun (WGS) entry which is preliminary data.</text>
</comment>
<accession>A0ABT3V7M2</accession>
<evidence type="ECO:0000313" key="2">
    <source>
        <dbReference type="Proteomes" id="UP001165590"/>
    </source>
</evidence>
<reference evidence="1" key="1">
    <citation type="journal article" date="2022" name="bioRxiv">
        <title>Discovery and biosynthetic assessment of Streptomyces ortus sp nov. isolated from a deep-sea sponge.</title>
        <authorList>
            <person name="Williams S.E."/>
        </authorList>
    </citation>
    <scope>NUCLEOTIDE SEQUENCE</scope>
    <source>
        <strain evidence="1">A15ISP2-DRY2</strain>
    </source>
</reference>
<proteinExistence type="predicted"/>
<organism evidence="1 2">
    <name type="scientific">Streptomyces ortus</name>
    <dbReference type="NCBI Taxonomy" id="2867268"/>
    <lineage>
        <taxon>Bacteria</taxon>
        <taxon>Bacillati</taxon>
        <taxon>Actinomycetota</taxon>
        <taxon>Actinomycetes</taxon>
        <taxon>Kitasatosporales</taxon>
        <taxon>Streptomycetaceae</taxon>
        <taxon>Streptomyces</taxon>
    </lineage>
</organism>
<name>A0ABT3V7M2_9ACTN</name>
<keyword evidence="2" id="KW-1185">Reference proteome</keyword>
<evidence type="ECO:0000313" key="1">
    <source>
        <dbReference type="EMBL" id="MCX4234919.1"/>
    </source>
</evidence>
<gene>
    <name evidence="1" type="ORF">K3769_19460</name>
</gene>